<evidence type="ECO:0000313" key="1">
    <source>
        <dbReference type="EMBL" id="TFK74752.1"/>
    </source>
</evidence>
<proteinExistence type="predicted"/>
<evidence type="ECO:0000313" key="2">
    <source>
        <dbReference type="Proteomes" id="UP000308600"/>
    </source>
</evidence>
<protein>
    <submittedName>
        <fullName evidence="1">Uncharacterized protein</fullName>
    </submittedName>
</protein>
<gene>
    <name evidence="1" type="ORF">BDN72DRAFT_874928</name>
</gene>
<reference evidence="1 2" key="1">
    <citation type="journal article" date="2019" name="Nat. Ecol. Evol.">
        <title>Megaphylogeny resolves global patterns of mushroom evolution.</title>
        <authorList>
            <person name="Varga T."/>
            <person name="Krizsan K."/>
            <person name="Foldi C."/>
            <person name="Dima B."/>
            <person name="Sanchez-Garcia M."/>
            <person name="Sanchez-Ramirez S."/>
            <person name="Szollosi G.J."/>
            <person name="Szarkandi J.G."/>
            <person name="Papp V."/>
            <person name="Albert L."/>
            <person name="Andreopoulos W."/>
            <person name="Angelini C."/>
            <person name="Antonin V."/>
            <person name="Barry K.W."/>
            <person name="Bougher N.L."/>
            <person name="Buchanan P."/>
            <person name="Buyck B."/>
            <person name="Bense V."/>
            <person name="Catcheside P."/>
            <person name="Chovatia M."/>
            <person name="Cooper J."/>
            <person name="Damon W."/>
            <person name="Desjardin D."/>
            <person name="Finy P."/>
            <person name="Geml J."/>
            <person name="Haridas S."/>
            <person name="Hughes K."/>
            <person name="Justo A."/>
            <person name="Karasinski D."/>
            <person name="Kautmanova I."/>
            <person name="Kiss B."/>
            <person name="Kocsube S."/>
            <person name="Kotiranta H."/>
            <person name="LaButti K.M."/>
            <person name="Lechner B.E."/>
            <person name="Liimatainen K."/>
            <person name="Lipzen A."/>
            <person name="Lukacs Z."/>
            <person name="Mihaltcheva S."/>
            <person name="Morgado L.N."/>
            <person name="Niskanen T."/>
            <person name="Noordeloos M.E."/>
            <person name="Ohm R.A."/>
            <person name="Ortiz-Santana B."/>
            <person name="Ovrebo C."/>
            <person name="Racz N."/>
            <person name="Riley R."/>
            <person name="Savchenko A."/>
            <person name="Shiryaev A."/>
            <person name="Soop K."/>
            <person name="Spirin V."/>
            <person name="Szebenyi C."/>
            <person name="Tomsovsky M."/>
            <person name="Tulloss R.E."/>
            <person name="Uehling J."/>
            <person name="Grigoriev I.V."/>
            <person name="Vagvolgyi C."/>
            <person name="Papp T."/>
            <person name="Martin F.M."/>
            <person name="Miettinen O."/>
            <person name="Hibbett D.S."/>
            <person name="Nagy L.G."/>
        </authorList>
    </citation>
    <scope>NUCLEOTIDE SEQUENCE [LARGE SCALE GENOMIC DNA]</scope>
    <source>
        <strain evidence="1 2">NL-1719</strain>
    </source>
</reference>
<name>A0ACD3BCN0_9AGAR</name>
<dbReference type="Proteomes" id="UP000308600">
    <property type="component" value="Unassembled WGS sequence"/>
</dbReference>
<sequence length="696" mass="76716">MPTVEYKASVCSAADRYNLTLLVTHTLVVGNPQPTAHHLKTPFPPDVDVFLPSNLEIILAGALDYVNASPSEIVQSQLAQHLVEYLRTNSKELGVATISGAAIDANGEPCLSLTSSRVHTPKPSQMVYATLARLKLEYIWQTIGSTYSQASALSQPFSRQLSLPFRTVLDDVVSRFVTSQLTRPYPLIFGPWCQQLDLEAPFLKTMILSVFSIIERSSNADFQTTCRRLIKAVRRKQTKDFVASALALKECLGSLYQYPAINTASLSDEAMLTSAMEFVFRRLLRRAKFKGSYLFRLPDPTADEGLIQQLTSAVHDDKSVDEVMANALFGTDDLFLASILDFPLPEITVPPLSSGVAINEASEDLGFDDVGGIQDLTKPPGINSGAHDATLLDGYVSSADEMFHVESCPPEHYLDNGFSSDDWDSFTGLVQAQPLIPASRHRPLLTSHDQTMYSTAESEITFGGRHEAYSSLLRVTDWSANRSDSHAKFTPGHMPQPKTSMPFDFSNSVMGKWGPTMDDCSQRATDQGQDYSIHIDTDDQEEDQIITARLEGNDLEPNDAFDVLVDSESDNGDGPIDMVRDATRTRVHESLGIWNHLENEEMVPEDLCLPEQDSSHHSHPLLTTCLGNEVSHHQVVNGKTGTVEGFKAIDDDEGFSDLDVRLDMDSESEVCLEAPCGLSRDDRSAYGVDGFVVMDF</sequence>
<keyword evidence="2" id="KW-1185">Reference proteome</keyword>
<dbReference type="EMBL" id="ML208266">
    <property type="protein sequence ID" value="TFK74752.1"/>
    <property type="molecule type" value="Genomic_DNA"/>
</dbReference>
<organism evidence="1 2">
    <name type="scientific">Pluteus cervinus</name>
    <dbReference type="NCBI Taxonomy" id="181527"/>
    <lineage>
        <taxon>Eukaryota</taxon>
        <taxon>Fungi</taxon>
        <taxon>Dikarya</taxon>
        <taxon>Basidiomycota</taxon>
        <taxon>Agaricomycotina</taxon>
        <taxon>Agaricomycetes</taxon>
        <taxon>Agaricomycetidae</taxon>
        <taxon>Agaricales</taxon>
        <taxon>Pluteineae</taxon>
        <taxon>Pluteaceae</taxon>
        <taxon>Pluteus</taxon>
    </lineage>
</organism>
<accession>A0ACD3BCN0</accession>